<keyword evidence="1" id="KW-1133">Transmembrane helix</keyword>
<feature type="transmembrane region" description="Helical" evidence="1">
    <location>
        <begin position="95"/>
        <end position="116"/>
    </location>
</feature>
<proteinExistence type="predicted"/>
<dbReference type="Proteomes" id="UP000030624">
    <property type="component" value="Chromosome"/>
</dbReference>
<dbReference type="RefSeq" id="WP_048093219.1">
    <property type="nucleotide sequence ID" value="NZ_CP009552.1"/>
</dbReference>
<evidence type="ECO:0000313" key="2">
    <source>
        <dbReference type="EMBL" id="AIY91118.1"/>
    </source>
</evidence>
<name>A0A0A7GGX7_GEOAI</name>
<dbReference type="STRING" id="565033.GACE_2094"/>
<dbReference type="KEGG" id="gac:GACE_2094"/>
<gene>
    <name evidence="2" type="ORF">GACE_2094</name>
</gene>
<organism evidence="2 3">
    <name type="scientific">Geoglobus acetivorans</name>
    <dbReference type="NCBI Taxonomy" id="565033"/>
    <lineage>
        <taxon>Archaea</taxon>
        <taxon>Methanobacteriati</taxon>
        <taxon>Methanobacteriota</taxon>
        <taxon>Archaeoglobi</taxon>
        <taxon>Archaeoglobales</taxon>
        <taxon>Archaeoglobaceae</taxon>
        <taxon>Geoglobus</taxon>
    </lineage>
</organism>
<sequence length="122" mass="13452">MNSKLAKALIILFFVISAISVASAVNVTVTFSDLNLQKGLKVLVYDYQGKLIGEFNTTDTLILNTLNATSYIFVLKPTEQSWFSDPFKAVELLKVSAPVVLSYALYGGVVVGLAYLMSRFFR</sequence>
<dbReference type="AlphaFoldDB" id="A0A0A7GGX7"/>
<reference evidence="2 3" key="1">
    <citation type="journal article" date="2015" name="Appl. Environ. Microbiol.">
        <title>The Geoglobus acetivorans genome: Fe(III) reduction, acetate utilization, autotrophic growth, and degradation of aromatic compounds in a hyperthermophilic archaeon.</title>
        <authorList>
            <person name="Mardanov A.V."/>
            <person name="Slododkina G.B."/>
            <person name="Slobodkin A.I."/>
            <person name="Beletsky A.V."/>
            <person name="Gavrilov S.N."/>
            <person name="Kublanov I.V."/>
            <person name="Bonch-Osmolovskaya E.A."/>
            <person name="Skryabin K.G."/>
            <person name="Ravin N.V."/>
        </authorList>
    </citation>
    <scope>NUCLEOTIDE SEQUENCE [LARGE SCALE GENOMIC DNA]</scope>
    <source>
        <strain evidence="2 3">SBH6</strain>
    </source>
</reference>
<keyword evidence="1" id="KW-0812">Transmembrane</keyword>
<dbReference type="EMBL" id="CP009552">
    <property type="protein sequence ID" value="AIY91118.1"/>
    <property type="molecule type" value="Genomic_DNA"/>
</dbReference>
<evidence type="ECO:0000313" key="3">
    <source>
        <dbReference type="Proteomes" id="UP000030624"/>
    </source>
</evidence>
<evidence type="ECO:0000256" key="1">
    <source>
        <dbReference type="SAM" id="Phobius"/>
    </source>
</evidence>
<dbReference type="GeneID" id="24798659"/>
<protein>
    <submittedName>
        <fullName evidence="2">Uncharacterized protein</fullName>
    </submittedName>
</protein>
<dbReference type="HOGENOM" id="CLU_2021410_0_0_2"/>
<keyword evidence="1" id="KW-0472">Membrane</keyword>
<accession>A0A0A7GGX7</accession>